<comment type="caution">
    <text evidence="7">The sequence shown here is derived from an EMBL/GenBank/DDBJ whole genome shotgun (WGS) entry which is preliminary data.</text>
</comment>
<evidence type="ECO:0000256" key="3">
    <source>
        <dbReference type="ARBA" id="ARBA00022630"/>
    </source>
</evidence>
<dbReference type="Gene3D" id="3.30.465.10">
    <property type="match status" value="1"/>
</dbReference>
<keyword evidence="4" id="KW-0274">FAD</keyword>
<keyword evidence="5" id="KW-0560">Oxidoreductase</keyword>
<dbReference type="EMBL" id="WUBL01000009">
    <property type="protein sequence ID" value="KAF2972064.1"/>
    <property type="molecule type" value="Genomic_DNA"/>
</dbReference>
<keyword evidence="8" id="KW-1185">Reference proteome</keyword>
<dbReference type="Pfam" id="PF01565">
    <property type="entry name" value="FAD_binding_4"/>
    <property type="match status" value="1"/>
</dbReference>
<dbReference type="PROSITE" id="PS51387">
    <property type="entry name" value="FAD_PCMH"/>
    <property type="match status" value="1"/>
</dbReference>
<dbReference type="InParanoid" id="A0A7C8J0E9"/>
<dbReference type="Proteomes" id="UP000481858">
    <property type="component" value="Unassembled WGS sequence"/>
</dbReference>
<proteinExistence type="inferred from homology"/>
<evidence type="ECO:0000313" key="8">
    <source>
        <dbReference type="Proteomes" id="UP000481858"/>
    </source>
</evidence>
<dbReference type="InterPro" id="IPR012951">
    <property type="entry name" value="BBE"/>
</dbReference>
<dbReference type="InterPro" id="IPR016166">
    <property type="entry name" value="FAD-bd_PCMH"/>
</dbReference>
<name>A0A7C8J0E9_9PEZI</name>
<dbReference type="GO" id="GO:0071949">
    <property type="term" value="F:FAD binding"/>
    <property type="evidence" value="ECO:0007669"/>
    <property type="project" value="InterPro"/>
</dbReference>
<gene>
    <name evidence="7" type="ORF">GQX73_g1624</name>
</gene>
<dbReference type="Pfam" id="PF08031">
    <property type="entry name" value="BBE"/>
    <property type="match status" value="1"/>
</dbReference>
<organism evidence="7 8">
    <name type="scientific">Xylaria multiplex</name>
    <dbReference type="NCBI Taxonomy" id="323545"/>
    <lineage>
        <taxon>Eukaryota</taxon>
        <taxon>Fungi</taxon>
        <taxon>Dikarya</taxon>
        <taxon>Ascomycota</taxon>
        <taxon>Pezizomycotina</taxon>
        <taxon>Sordariomycetes</taxon>
        <taxon>Xylariomycetidae</taxon>
        <taxon>Xylariales</taxon>
        <taxon>Xylariaceae</taxon>
        <taxon>Xylaria</taxon>
    </lineage>
</organism>
<evidence type="ECO:0000256" key="5">
    <source>
        <dbReference type="ARBA" id="ARBA00023002"/>
    </source>
</evidence>
<protein>
    <recommendedName>
        <fullName evidence="6">FAD-binding PCMH-type domain-containing protein</fullName>
    </recommendedName>
</protein>
<evidence type="ECO:0000256" key="1">
    <source>
        <dbReference type="ARBA" id="ARBA00001974"/>
    </source>
</evidence>
<accession>A0A7C8J0E9</accession>
<dbReference type="InterPro" id="IPR006094">
    <property type="entry name" value="Oxid_FAD_bind_N"/>
</dbReference>
<comment type="cofactor">
    <cofactor evidence="1">
        <name>FAD</name>
        <dbReference type="ChEBI" id="CHEBI:57692"/>
    </cofactor>
</comment>
<evidence type="ECO:0000259" key="6">
    <source>
        <dbReference type="PROSITE" id="PS51387"/>
    </source>
</evidence>
<feature type="domain" description="FAD-binding PCMH-type" evidence="6">
    <location>
        <begin position="35"/>
        <end position="206"/>
    </location>
</feature>
<dbReference type="OrthoDB" id="407275at2759"/>
<dbReference type="InterPro" id="IPR016169">
    <property type="entry name" value="FAD-bd_PCMH_sub2"/>
</dbReference>
<dbReference type="PANTHER" id="PTHR42973">
    <property type="entry name" value="BINDING OXIDOREDUCTASE, PUTATIVE (AFU_ORTHOLOGUE AFUA_1G17690)-RELATED"/>
    <property type="match status" value="1"/>
</dbReference>
<dbReference type="SUPFAM" id="SSF56176">
    <property type="entry name" value="FAD-binding/transporter-associated domain-like"/>
    <property type="match status" value="1"/>
</dbReference>
<evidence type="ECO:0000313" key="7">
    <source>
        <dbReference type="EMBL" id="KAF2972064.1"/>
    </source>
</evidence>
<comment type="similarity">
    <text evidence="2">Belongs to the oxygen-dependent FAD-linked oxidoreductase family.</text>
</comment>
<sequence length="471" mass="51536">MDPTITNLPELQGVEIKTPLDPDWESYSSTYNLRIPVIPKLVILPATAEQASQAVRWSVRRGLKVQARSGGHSYASHSNGGVDGSVVVDLRKLQDIELVQDGIVRVGGGVRLGNLASTILRDGRVLAHGTCPTVGIGGHFTHGGFGFTSRAWGLSMDQIVHLDVVTADGEVVRASESENKDLFVAMRGAADSFGIIVNFYLRTQEEPKAVTKWSVGAPEAMKNVESAVDTFAYIQDFANNAAIVDKNLGIVIFLGHDRFTVEGTYLGHAAEFHNRILLPFVEGLPAKEATWADCQLVKWSELLQEWAGDIKLGASLDYETHIIFFAKSTAVSHPGLSRDELKNYFTFLLTEGPVTPIDYFVGVQLYGGADSQITANTTPDSYGHRDAMWMFQHYGSIDEGDFPEEGIRFIASLNKALGPGHGASNNYADPSLERDEAQKLYYGKKLEGLVKLKEVLDPKDVFSHPQSIRKG</sequence>
<evidence type="ECO:0000256" key="4">
    <source>
        <dbReference type="ARBA" id="ARBA00022827"/>
    </source>
</evidence>
<evidence type="ECO:0000256" key="2">
    <source>
        <dbReference type="ARBA" id="ARBA00005466"/>
    </source>
</evidence>
<dbReference type="PANTHER" id="PTHR42973:SF39">
    <property type="entry name" value="FAD-BINDING PCMH-TYPE DOMAIN-CONTAINING PROTEIN"/>
    <property type="match status" value="1"/>
</dbReference>
<dbReference type="Gene3D" id="3.40.462.20">
    <property type="match status" value="1"/>
</dbReference>
<keyword evidence="3" id="KW-0285">Flavoprotein</keyword>
<dbReference type="AlphaFoldDB" id="A0A7C8J0E9"/>
<dbReference type="InterPro" id="IPR036318">
    <property type="entry name" value="FAD-bd_PCMH-like_sf"/>
</dbReference>
<dbReference type="InterPro" id="IPR050416">
    <property type="entry name" value="FAD-linked_Oxidoreductase"/>
</dbReference>
<dbReference type="GO" id="GO:0016491">
    <property type="term" value="F:oxidoreductase activity"/>
    <property type="evidence" value="ECO:0007669"/>
    <property type="project" value="UniProtKB-KW"/>
</dbReference>
<reference evidence="7 8" key="1">
    <citation type="submission" date="2019-12" db="EMBL/GenBank/DDBJ databases">
        <title>Draft genome sequence of the ascomycete Xylaria multiplex DSM 110363.</title>
        <authorList>
            <person name="Buettner E."/>
            <person name="Kellner H."/>
        </authorList>
    </citation>
    <scope>NUCLEOTIDE SEQUENCE [LARGE SCALE GENOMIC DNA]</scope>
    <source>
        <strain evidence="7 8">DSM 110363</strain>
    </source>
</reference>